<gene>
    <name evidence="2" type="ORF">BU16DRAFT_584907</name>
</gene>
<dbReference type="EMBL" id="MU004195">
    <property type="protein sequence ID" value="KAF2491697.1"/>
    <property type="molecule type" value="Genomic_DNA"/>
</dbReference>
<sequence>MATVNFPFITPSTTAGKIGINILTICGALLCVPCQCYLAVARPLAEQRREKKRERDLEAAQHLFTPRARPVRERTLSLYNIESLQSSTEHQAQSSFLSKLPLELCLPIYEELLRGNMFHIWMDSEAGPPPTHRLRSEYCAENYHPNRGLKCFRSRKMSEGNFLSLLLTCRKMYTESVEVLYTANTFRPDDANSFLWMSNWILPQRFQAIRSLQLHYYVWSHTSWKDQVSVLPTKARNNPILHGKYRPGSSEDWTHVWIVIASMRGLRKLEVELTAASELKSIWLAQEVVMLEAVKAVTSPSNFLLTLPFAGSPHSHEMYPSLCQVVVPEEDRCVTITRLLAQRMRKRRRPGRERGQ</sequence>
<reference evidence="2" key="1">
    <citation type="journal article" date="2020" name="Stud. Mycol.">
        <title>101 Dothideomycetes genomes: a test case for predicting lifestyles and emergence of pathogens.</title>
        <authorList>
            <person name="Haridas S."/>
            <person name="Albert R."/>
            <person name="Binder M."/>
            <person name="Bloem J."/>
            <person name="Labutti K."/>
            <person name="Salamov A."/>
            <person name="Andreopoulos B."/>
            <person name="Baker S."/>
            <person name="Barry K."/>
            <person name="Bills G."/>
            <person name="Bluhm B."/>
            <person name="Cannon C."/>
            <person name="Castanera R."/>
            <person name="Culley D."/>
            <person name="Daum C."/>
            <person name="Ezra D."/>
            <person name="Gonzalez J."/>
            <person name="Henrissat B."/>
            <person name="Kuo A."/>
            <person name="Liang C."/>
            <person name="Lipzen A."/>
            <person name="Lutzoni F."/>
            <person name="Magnuson J."/>
            <person name="Mondo S."/>
            <person name="Nolan M."/>
            <person name="Ohm R."/>
            <person name="Pangilinan J."/>
            <person name="Park H.-J."/>
            <person name="Ramirez L."/>
            <person name="Alfaro M."/>
            <person name="Sun H."/>
            <person name="Tritt A."/>
            <person name="Yoshinaga Y."/>
            <person name="Zwiers L.-H."/>
            <person name="Turgeon B."/>
            <person name="Goodwin S."/>
            <person name="Spatafora J."/>
            <person name="Crous P."/>
            <person name="Grigoriev I."/>
        </authorList>
    </citation>
    <scope>NUCLEOTIDE SEQUENCE</scope>
    <source>
        <strain evidence="2">CBS 269.34</strain>
    </source>
</reference>
<dbReference type="OrthoDB" id="4757095at2759"/>
<name>A0A6A6QJX2_9PEZI</name>
<organism evidence="2 3">
    <name type="scientific">Lophium mytilinum</name>
    <dbReference type="NCBI Taxonomy" id="390894"/>
    <lineage>
        <taxon>Eukaryota</taxon>
        <taxon>Fungi</taxon>
        <taxon>Dikarya</taxon>
        <taxon>Ascomycota</taxon>
        <taxon>Pezizomycotina</taxon>
        <taxon>Dothideomycetes</taxon>
        <taxon>Pleosporomycetidae</taxon>
        <taxon>Mytilinidiales</taxon>
        <taxon>Mytilinidiaceae</taxon>
        <taxon>Lophium</taxon>
    </lineage>
</organism>
<proteinExistence type="predicted"/>
<dbReference type="Proteomes" id="UP000799750">
    <property type="component" value="Unassembled WGS sequence"/>
</dbReference>
<dbReference type="PANTHER" id="PTHR38790">
    <property type="entry name" value="2EXR DOMAIN-CONTAINING PROTEIN-RELATED"/>
    <property type="match status" value="1"/>
</dbReference>
<evidence type="ECO:0000259" key="1">
    <source>
        <dbReference type="Pfam" id="PF24864"/>
    </source>
</evidence>
<evidence type="ECO:0000313" key="3">
    <source>
        <dbReference type="Proteomes" id="UP000799750"/>
    </source>
</evidence>
<evidence type="ECO:0000313" key="2">
    <source>
        <dbReference type="EMBL" id="KAF2491697.1"/>
    </source>
</evidence>
<feature type="domain" description="DUF7730" evidence="1">
    <location>
        <begin position="90"/>
        <end position="327"/>
    </location>
</feature>
<dbReference type="InterPro" id="IPR056632">
    <property type="entry name" value="DUF7730"/>
</dbReference>
<protein>
    <recommendedName>
        <fullName evidence="1">DUF7730 domain-containing protein</fullName>
    </recommendedName>
</protein>
<keyword evidence="3" id="KW-1185">Reference proteome</keyword>
<dbReference type="AlphaFoldDB" id="A0A6A6QJX2"/>
<accession>A0A6A6QJX2</accession>
<dbReference type="Pfam" id="PF24864">
    <property type="entry name" value="DUF7730"/>
    <property type="match status" value="1"/>
</dbReference>
<dbReference type="PANTHER" id="PTHR38790:SF9">
    <property type="entry name" value="F-BOX DOMAIN-CONTAINING PROTEIN"/>
    <property type="match status" value="1"/>
</dbReference>